<dbReference type="NCBIfam" id="NF003802">
    <property type="entry name" value="PRK05388.1"/>
    <property type="match status" value="1"/>
</dbReference>
<dbReference type="Gene3D" id="3.10.20.340">
    <property type="entry name" value="ArgJ beta chain, C-terminal domain"/>
    <property type="match status" value="1"/>
</dbReference>
<dbReference type="EMBL" id="QOUX01000046">
    <property type="protein sequence ID" value="RXI98282.1"/>
    <property type="molecule type" value="Genomic_DNA"/>
</dbReference>
<dbReference type="AlphaFoldDB" id="A0A4Q0VP97"/>
<dbReference type="PANTHER" id="PTHR23100">
    <property type="entry name" value="ARGININE BIOSYNTHESIS BIFUNCTIONAL PROTEIN ARGJ"/>
    <property type="match status" value="1"/>
</dbReference>
<feature type="binding site" evidence="13">
    <location>
        <position position="221"/>
    </location>
    <ligand>
        <name>substrate</name>
    </ligand>
</feature>
<sequence length="434" mass="47040">MKERVYSGRQFFHRQKNNEVKRLDTVIKNNSITPVEAGSIVTPKGFCAAGIHTGVKRYRLDLGVIYCEVPASSAAVYTLNKVQAAPIKVTKDSISKEGKLQAIIVNSGNANACTGTKGVEDAFTMRQATAEVFDIPERYVAVSSTGVIGEFLQIEKIVNGIKKIKALTQVKFDAAERFNEAILTTDTINKRACFQTTINGKTITFGGAAKGSGMIHPNMATMLAFITTDANIEPVWLQKALSHVIDLTFNRITVDGDTSTNDTVVVMASGLANNESLTDEHPEWDQFVSGLQMTCEHLAKKIARDGEGATKLIEVQVKGAMNDEDAGKVAKAIVGSDLVKSAIYGTDANWGRIICATGYSGAEINPDTIDISIGNIQTLKNGMPIPFSEEEATQYLGTENILIYVDLHLGDGYGKAWGCDLTYDYVRINAGYRT</sequence>
<organism evidence="14 15">
    <name type="scientific">Anaerobacillus alkaliphilus</name>
    <dbReference type="NCBI Taxonomy" id="1548597"/>
    <lineage>
        <taxon>Bacteria</taxon>
        <taxon>Bacillati</taxon>
        <taxon>Bacillota</taxon>
        <taxon>Bacilli</taxon>
        <taxon>Bacillales</taxon>
        <taxon>Bacillaceae</taxon>
        <taxon>Anaerobacillus</taxon>
    </lineage>
</organism>
<comment type="similarity">
    <text evidence="2 13">Belongs to the ArgJ family.</text>
</comment>
<comment type="subcellular location">
    <subcellularLocation>
        <location evidence="1 13">Cytoplasm</location>
    </subcellularLocation>
</comment>
<dbReference type="InterPro" id="IPR016117">
    <property type="entry name" value="ArgJ-like_dom_sf"/>
</dbReference>
<dbReference type="InterPro" id="IPR042195">
    <property type="entry name" value="ArgJ_beta_C"/>
</dbReference>
<evidence type="ECO:0000256" key="10">
    <source>
        <dbReference type="ARBA" id="ARBA00048372"/>
    </source>
</evidence>
<feature type="binding site" evidence="13">
    <location>
        <position position="434"/>
    </location>
    <ligand>
        <name>substrate</name>
    </ligand>
</feature>
<dbReference type="Gene3D" id="3.30.2330.10">
    <property type="entry name" value="arginine biosynthesis bifunctional protein suprefamily"/>
    <property type="match status" value="1"/>
</dbReference>
<dbReference type="SUPFAM" id="SSF56266">
    <property type="entry name" value="DmpA/ArgJ-like"/>
    <property type="match status" value="1"/>
</dbReference>
<dbReference type="InterPro" id="IPR002813">
    <property type="entry name" value="Arg_biosynth_ArgJ"/>
</dbReference>
<keyword evidence="8 13" id="KW-0511">Multifunctional enzyme</keyword>
<keyword evidence="9 13" id="KW-0012">Acyltransferase</keyword>
<feature type="binding site" evidence="13">
    <location>
        <position position="429"/>
    </location>
    <ligand>
        <name>substrate</name>
    </ligand>
</feature>
<feature type="active site" description="Nucleophile" evidence="13">
    <location>
        <position position="221"/>
    </location>
</feature>
<evidence type="ECO:0000256" key="4">
    <source>
        <dbReference type="ARBA" id="ARBA00022571"/>
    </source>
</evidence>
<proteinExistence type="inferred from homology"/>
<comment type="pathway">
    <text evidence="13">Amino-acid biosynthesis; L-arginine biosynthesis; N(2)-acetyl-L-ornithine from L-glutamate: step 1/4.</text>
</comment>
<protein>
    <recommendedName>
        <fullName evidence="13">Arginine biosynthesis bifunctional protein ArgJ</fullName>
    </recommendedName>
    <domain>
        <recommendedName>
            <fullName evidence="13">Glutamate N-acetyltransferase</fullName>
            <ecNumber evidence="13">2.3.1.35</ecNumber>
        </recommendedName>
        <alternativeName>
            <fullName evidence="13">Ornithine acetyltransferase</fullName>
            <shortName evidence="13">OATase</shortName>
        </alternativeName>
        <alternativeName>
            <fullName evidence="13">Ornithine transacetylase</fullName>
        </alternativeName>
    </domain>
    <domain>
        <recommendedName>
            <fullName evidence="13">Amino-acid acetyltransferase</fullName>
            <ecNumber evidence="13">2.3.1.1</ecNumber>
        </recommendedName>
        <alternativeName>
            <fullName evidence="13">N-acetylglutamate synthase</fullName>
            <shortName evidence="13">AGSase</shortName>
        </alternativeName>
    </domain>
    <component>
        <recommendedName>
            <fullName evidence="13">Arginine biosynthesis bifunctional protein ArgJ alpha chain</fullName>
        </recommendedName>
    </component>
    <component>
        <recommendedName>
            <fullName evidence="13">Arginine biosynthesis bifunctional protein ArgJ beta chain</fullName>
        </recommendedName>
    </component>
</protein>
<keyword evidence="7 13" id="KW-0068">Autocatalytic cleavage</keyword>
<reference evidence="14 15" key="1">
    <citation type="journal article" date="2019" name="Int. J. Syst. Evol. Microbiol.">
        <title>Anaerobacillus alkaliphilus sp. nov., a novel alkaliphilic and moderately halophilic bacterium.</title>
        <authorList>
            <person name="Borsodi A.K."/>
            <person name="Aszalos J.M."/>
            <person name="Bihari P."/>
            <person name="Nagy I."/>
            <person name="Schumann P."/>
            <person name="Sproer C."/>
            <person name="Kovacs A.L."/>
            <person name="Boka K."/>
            <person name="Dobosy P."/>
            <person name="Ovari M."/>
            <person name="Szili-Kovacs T."/>
            <person name="Toth E."/>
        </authorList>
    </citation>
    <scope>NUCLEOTIDE SEQUENCE [LARGE SCALE GENOMIC DNA]</scope>
    <source>
        <strain evidence="14 15">B16-10</strain>
    </source>
</reference>
<comment type="subunit">
    <text evidence="3 13">Heterotetramer of two alpha and two beta chains.</text>
</comment>
<dbReference type="Gene3D" id="3.60.70.12">
    <property type="entry name" value="L-amino peptidase D-ALA esterase/amidase"/>
    <property type="match status" value="1"/>
</dbReference>
<feature type="chain" id="PRO_5023535322" description="Arginine biosynthesis bifunctional protein ArgJ alpha chain" evidence="13">
    <location>
        <begin position="1"/>
        <end position="220"/>
    </location>
</feature>
<feature type="binding site" evidence="13">
    <location>
        <position position="210"/>
    </location>
    <ligand>
        <name>substrate</name>
    </ligand>
</feature>
<comment type="pathway">
    <text evidence="13">Amino-acid biosynthesis; L-arginine biosynthesis; L-ornithine and N-acetyl-L-glutamate from L-glutamate and N(2)-acetyl-L-ornithine (cyclic): step 1/1.</text>
</comment>
<dbReference type="GO" id="GO:0006526">
    <property type="term" value="P:L-arginine biosynthetic process"/>
    <property type="evidence" value="ECO:0007669"/>
    <property type="project" value="UniProtKB-UniRule"/>
</dbReference>
<dbReference type="PANTHER" id="PTHR23100:SF0">
    <property type="entry name" value="ARGININE BIOSYNTHESIS BIFUNCTIONAL PROTEIN ARGJ, MITOCHONDRIAL"/>
    <property type="match status" value="1"/>
</dbReference>
<dbReference type="GO" id="GO:0004358">
    <property type="term" value="F:L-glutamate N-acetyltransferase activity, acting on acetyl-L-ornithine as donor"/>
    <property type="evidence" value="ECO:0007669"/>
    <property type="project" value="UniProtKB-UniRule"/>
</dbReference>
<evidence type="ECO:0000256" key="3">
    <source>
        <dbReference type="ARBA" id="ARBA00011475"/>
    </source>
</evidence>
<keyword evidence="6 13" id="KW-0808">Transferase</keyword>
<gene>
    <name evidence="13 14" type="primary">argJ</name>
    <name evidence="14" type="ORF">DS745_18285</name>
</gene>
<evidence type="ECO:0000256" key="7">
    <source>
        <dbReference type="ARBA" id="ARBA00022813"/>
    </source>
</evidence>
<keyword evidence="15" id="KW-1185">Reference proteome</keyword>
<feature type="site" description="Involved in the stabilization of negative charge on the oxyanion by the formation of the oxyanion hole" evidence="13">
    <location>
        <position position="145"/>
    </location>
</feature>
<dbReference type="GO" id="GO:0005737">
    <property type="term" value="C:cytoplasm"/>
    <property type="evidence" value="ECO:0007669"/>
    <property type="project" value="UniProtKB-SubCell"/>
</dbReference>
<evidence type="ECO:0000256" key="1">
    <source>
        <dbReference type="ARBA" id="ARBA00004496"/>
    </source>
</evidence>
<dbReference type="Pfam" id="PF01960">
    <property type="entry name" value="ArgJ"/>
    <property type="match status" value="1"/>
</dbReference>
<comment type="catalytic activity">
    <reaction evidence="11 13">
        <text>N(2)-acetyl-L-ornithine + L-glutamate = N-acetyl-L-glutamate + L-ornithine</text>
        <dbReference type="Rhea" id="RHEA:15349"/>
        <dbReference type="ChEBI" id="CHEBI:29985"/>
        <dbReference type="ChEBI" id="CHEBI:44337"/>
        <dbReference type="ChEBI" id="CHEBI:46911"/>
        <dbReference type="ChEBI" id="CHEBI:57805"/>
        <dbReference type="EC" id="2.3.1.35"/>
    </reaction>
</comment>
<evidence type="ECO:0000313" key="15">
    <source>
        <dbReference type="Proteomes" id="UP000290649"/>
    </source>
</evidence>
<dbReference type="FunFam" id="3.10.20.340:FF:000001">
    <property type="entry name" value="Arginine biosynthesis bifunctional protein ArgJ, chloroplastic"/>
    <property type="match status" value="1"/>
</dbReference>
<evidence type="ECO:0000256" key="8">
    <source>
        <dbReference type="ARBA" id="ARBA00023268"/>
    </source>
</evidence>
<comment type="function">
    <text evidence="12 13">Catalyzes two activities which are involved in the cyclic version of arginine biosynthesis: the synthesis of N-acetylglutamate from glutamate and acetyl-CoA as the acetyl donor, and of ornithine by transacetylation between N(2)-acetylornithine and glutamate.</text>
</comment>
<feature type="binding site" evidence="13">
    <location>
        <position position="184"/>
    </location>
    <ligand>
        <name>substrate</name>
    </ligand>
</feature>
<dbReference type="Proteomes" id="UP000290649">
    <property type="component" value="Unassembled WGS sequence"/>
</dbReference>
<feature type="site" description="Cleavage; by autolysis" evidence="13">
    <location>
        <begin position="220"/>
        <end position="221"/>
    </location>
</feature>
<feature type="site" description="Involved in the stabilization of negative charge on the oxyanion by the formation of the oxyanion hole" evidence="13">
    <location>
        <position position="146"/>
    </location>
</feature>
<evidence type="ECO:0000256" key="9">
    <source>
        <dbReference type="ARBA" id="ARBA00023315"/>
    </source>
</evidence>
<evidence type="ECO:0000256" key="2">
    <source>
        <dbReference type="ARBA" id="ARBA00006774"/>
    </source>
</evidence>
<keyword evidence="5 13" id="KW-0028">Amino-acid biosynthesis</keyword>
<dbReference type="OrthoDB" id="9804242at2"/>
<evidence type="ECO:0000256" key="5">
    <source>
        <dbReference type="ARBA" id="ARBA00022605"/>
    </source>
</evidence>
<accession>A0A4Q0VP97</accession>
<feature type="binding site" evidence="13">
    <location>
        <position position="307"/>
    </location>
    <ligand>
        <name>substrate</name>
    </ligand>
</feature>
<evidence type="ECO:0000256" key="11">
    <source>
        <dbReference type="ARBA" id="ARBA00049439"/>
    </source>
</evidence>
<dbReference type="FunFam" id="3.60.70.12:FF:000001">
    <property type="entry name" value="Arginine biosynthesis bifunctional protein ArgJ, chloroplastic"/>
    <property type="match status" value="1"/>
</dbReference>
<comment type="caution">
    <text evidence="14">The sequence shown here is derived from an EMBL/GenBank/DDBJ whole genome shotgun (WGS) entry which is preliminary data.</text>
</comment>
<evidence type="ECO:0000256" key="6">
    <source>
        <dbReference type="ARBA" id="ARBA00022679"/>
    </source>
</evidence>
<dbReference type="GO" id="GO:0006592">
    <property type="term" value="P:ornithine biosynthetic process"/>
    <property type="evidence" value="ECO:0007669"/>
    <property type="project" value="TreeGrafter"/>
</dbReference>
<dbReference type="HAMAP" id="MF_01106">
    <property type="entry name" value="ArgJ"/>
    <property type="match status" value="1"/>
</dbReference>
<name>A0A4Q0VP97_9BACI</name>
<feature type="chain" id="PRO_5023535321" description="Arginine biosynthesis bifunctional protein ArgJ beta chain" evidence="13">
    <location>
        <begin position="221"/>
        <end position="434"/>
    </location>
</feature>
<evidence type="ECO:0000313" key="14">
    <source>
        <dbReference type="EMBL" id="RXI98282.1"/>
    </source>
</evidence>
<keyword evidence="4 13" id="KW-0055">Arginine biosynthesis</keyword>
<dbReference type="EC" id="2.3.1.1" evidence="13"/>
<keyword evidence="13" id="KW-0963">Cytoplasm</keyword>
<dbReference type="UniPathway" id="UPA00068">
    <property type="reaction ID" value="UER00106"/>
</dbReference>
<evidence type="ECO:0000256" key="13">
    <source>
        <dbReference type="HAMAP-Rule" id="MF_01106"/>
    </source>
</evidence>
<dbReference type="FunFam" id="3.30.2330.10:FF:000001">
    <property type="entry name" value="Arginine biosynthesis bifunctional protein ArgJ, mitochondrial"/>
    <property type="match status" value="1"/>
</dbReference>
<comment type="catalytic activity">
    <reaction evidence="10 13">
        <text>L-glutamate + acetyl-CoA = N-acetyl-L-glutamate + CoA + H(+)</text>
        <dbReference type="Rhea" id="RHEA:24292"/>
        <dbReference type="ChEBI" id="CHEBI:15378"/>
        <dbReference type="ChEBI" id="CHEBI:29985"/>
        <dbReference type="ChEBI" id="CHEBI:44337"/>
        <dbReference type="ChEBI" id="CHEBI:57287"/>
        <dbReference type="ChEBI" id="CHEBI:57288"/>
        <dbReference type="EC" id="2.3.1.1"/>
    </reaction>
</comment>
<dbReference type="EC" id="2.3.1.35" evidence="13"/>
<dbReference type="NCBIfam" id="TIGR00120">
    <property type="entry name" value="ArgJ"/>
    <property type="match status" value="1"/>
</dbReference>
<evidence type="ECO:0000256" key="12">
    <source>
        <dbReference type="ARBA" id="ARBA00054976"/>
    </source>
</evidence>
<dbReference type="CDD" id="cd02152">
    <property type="entry name" value="OAT"/>
    <property type="match status" value="1"/>
</dbReference>
<dbReference type="GO" id="GO:0004042">
    <property type="term" value="F:L-glutamate N-acetyltransferase activity"/>
    <property type="evidence" value="ECO:0007669"/>
    <property type="project" value="UniProtKB-UniRule"/>
</dbReference>